<accession>A0A9W6WYS8</accession>
<proteinExistence type="predicted"/>
<dbReference type="Proteomes" id="UP001165083">
    <property type="component" value="Unassembled WGS sequence"/>
</dbReference>
<name>A0A9W6WYS8_9STRA</name>
<keyword evidence="2" id="KW-1185">Reference proteome</keyword>
<organism evidence="1 2">
    <name type="scientific">Phytophthora lilii</name>
    <dbReference type="NCBI Taxonomy" id="2077276"/>
    <lineage>
        <taxon>Eukaryota</taxon>
        <taxon>Sar</taxon>
        <taxon>Stramenopiles</taxon>
        <taxon>Oomycota</taxon>
        <taxon>Peronosporomycetes</taxon>
        <taxon>Peronosporales</taxon>
        <taxon>Peronosporaceae</taxon>
        <taxon>Phytophthora</taxon>
    </lineage>
</organism>
<reference evidence="1" key="1">
    <citation type="submission" date="2023-04" db="EMBL/GenBank/DDBJ databases">
        <title>Phytophthora lilii NBRC 32176.</title>
        <authorList>
            <person name="Ichikawa N."/>
            <person name="Sato H."/>
            <person name="Tonouchi N."/>
        </authorList>
    </citation>
    <scope>NUCLEOTIDE SEQUENCE</scope>
    <source>
        <strain evidence="1">NBRC 32176</strain>
    </source>
</reference>
<evidence type="ECO:0000313" key="2">
    <source>
        <dbReference type="Proteomes" id="UP001165083"/>
    </source>
</evidence>
<sequence>MSDPMNWVVPPRGILASTVNKQVVCTVQASIPSAQSWHQSSATIWWRSALEGSLSTRMLHLQLYCLSSAGEVGYTPKLDERRVCATYIQRPPSLAKRAAVSTERKH</sequence>
<gene>
    <name evidence="1" type="ORF">Plil01_000885800</name>
</gene>
<evidence type="ECO:0000313" key="1">
    <source>
        <dbReference type="EMBL" id="GMF22275.1"/>
    </source>
</evidence>
<comment type="caution">
    <text evidence="1">The sequence shown here is derived from an EMBL/GenBank/DDBJ whole genome shotgun (WGS) entry which is preliminary data.</text>
</comment>
<dbReference type="AlphaFoldDB" id="A0A9W6WYS8"/>
<dbReference type="EMBL" id="BSXW01000436">
    <property type="protein sequence ID" value="GMF22275.1"/>
    <property type="molecule type" value="Genomic_DNA"/>
</dbReference>
<protein>
    <submittedName>
        <fullName evidence="1">Unnamed protein product</fullName>
    </submittedName>
</protein>